<organism evidence="1 2">
    <name type="scientific">Pseudogymnoascus destructans (strain ATCC MYA-4855 / 20631-21)</name>
    <name type="common">Bat white-nose syndrome fungus</name>
    <name type="synonym">Geomyces destructans</name>
    <dbReference type="NCBI Taxonomy" id="658429"/>
    <lineage>
        <taxon>Eukaryota</taxon>
        <taxon>Fungi</taxon>
        <taxon>Dikarya</taxon>
        <taxon>Ascomycota</taxon>
        <taxon>Pezizomycotina</taxon>
        <taxon>Leotiomycetes</taxon>
        <taxon>Thelebolales</taxon>
        <taxon>Thelebolaceae</taxon>
        <taxon>Pseudogymnoascus</taxon>
    </lineage>
</organism>
<accession>L8FWW1</accession>
<name>L8FWW1_PSED2</name>
<reference evidence="2" key="1">
    <citation type="submission" date="2010-09" db="EMBL/GenBank/DDBJ databases">
        <title>The genome sequence of Geomyces destructans 20631-21.</title>
        <authorList>
            <consortium name="The Broad Institute Genome Sequencing Platform"/>
            <person name="Cuomo C.A."/>
            <person name="Blehert D.S."/>
            <person name="Lorch J.M."/>
            <person name="Young S.K."/>
            <person name="Zeng Q."/>
            <person name="Gargeya S."/>
            <person name="Fitzgerald M."/>
            <person name="Haas B."/>
            <person name="Abouelleil A."/>
            <person name="Alvarado L."/>
            <person name="Arachchi H.M."/>
            <person name="Berlin A."/>
            <person name="Brown A."/>
            <person name="Chapman S.B."/>
            <person name="Chen Z."/>
            <person name="Dunbar C."/>
            <person name="Freedman E."/>
            <person name="Gearin G."/>
            <person name="Gellesch M."/>
            <person name="Goldberg J."/>
            <person name="Griggs A."/>
            <person name="Gujja S."/>
            <person name="Heiman D."/>
            <person name="Howarth C."/>
            <person name="Larson L."/>
            <person name="Lui A."/>
            <person name="MacDonald P.J.P."/>
            <person name="Montmayeur A."/>
            <person name="Murphy C."/>
            <person name="Neiman D."/>
            <person name="Pearson M."/>
            <person name="Priest M."/>
            <person name="Roberts A."/>
            <person name="Saif S."/>
            <person name="Shea T."/>
            <person name="Shenoy N."/>
            <person name="Sisk P."/>
            <person name="Stolte C."/>
            <person name="Sykes S."/>
            <person name="Wortman J."/>
            <person name="Nusbaum C."/>
            <person name="Birren B."/>
        </authorList>
    </citation>
    <scope>NUCLEOTIDE SEQUENCE [LARGE SCALE GENOMIC DNA]</scope>
    <source>
        <strain evidence="2">ATCC MYA-4855 / 20631-21</strain>
    </source>
</reference>
<keyword evidence="2" id="KW-1185">Reference proteome</keyword>
<gene>
    <name evidence="1" type="ORF">GMDG_06618</name>
</gene>
<proteinExistence type="predicted"/>
<dbReference type="Proteomes" id="UP000011064">
    <property type="component" value="Unassembled WGS sequence"/>
</dbReference>
<dbReference type="InParanoid" id="L8FWW1"/>
<evidence type="ECO:0000313" key="1">
    <source>
        <dbReference type="EMBL" id="ELR04196.1"/>
    </source>
</evidence>
<evidence type="ECO:0000313" key="2">
    <source>
        <dbReference type="Proteomes" id="UP000011064"/>
    </source>
</evidence>
<dbReference type="HOGENOM" id="CLU_2278653_0_0_1"/>
<dbReference type="AlphaFoldDB" id="L8FWW1"/>
<dbReference type="EMBL" id="GL573339">
    <property type="protein sequence ID" value="ELR04196.1"/>
    <property type="molecule type" value="Genomic_DNA"/>
</dbReference>
<protein>
    <submittedName>
        <fullName evidence="1">Uncharacterized protein</fullName>
    </submittedName>
</protein>
<sequence>MGKAMFEPAHVCLPQIDSLLDFAHDCFLPIDSLLDPCYTGNRNTGIRKGHYFWLEFHDKFLTSWTKVCRPNGLQPHEVAVLPCVHEAGLFFHFISLTCKCFC</sequence>
<dbReference type="VEuPathDB" id="FungiDB:GMDG_06618"/>